<name>A0A1F6MQA2_9BACT</name>
<dbReference type="Proteomes" id="UP000177457">
    <property type="component" value="Unassembled WGS sequence"/>
</dbReference>
<dbReference type="EMBL" id="MFQE01000022">
    <property type="protein sequence ID" value="OGH73718.1"/>
    <property type="molecule type" value="Genomic_DNA"/>
</dbReference>
<sequence length="75" mass="8430">MADATSVKNFLFSSVVGWRLKIGIWFFSVIPRSESASDEESFEGAACDFETDRQKIEVSLFERFLSPRFAKNGSG</sequence>
<dbReference type="AlphaFoldDB" id="A0A1F6MQA2"/>
<comment type="caution">
    <text evidence="1">The sequence shown here is derived from an EMBL/GenBank/DDBJ whole genome shotgun (WGS) entry which is preliminary data.</text>
</comment>
<evidence type="ECO:0000313" key="1">
    <source>
        <dbReference type="EMBL" id="OGH73718.1"/>
    </source>
</evidence>
<protein>
    <submittedName>
        <fullName evidence="1">Uncharacterized protein</fullName>
    </submittedName>
</protein>
<reference evidence="1 2" key="1">
    <citation type="journal article" date="2016" name="Nat. Commun.">
        <title>Thousands of microbial genomes shed light on interconnected biogeochemical processes in an aquifer system.</title>
        <authorList>
            <person name="Anantharaman K."/>
            <person name="Brown C.T."/>
            <person name="Hug L.A."/>
            <person name="Sharon I."/>
            <person name="Castelle C.J."/>
            <person name="Probst A.J."/>
            <person name="Thomas B.C."/>
            <person name="Singh A."/>
            <person name="Wilkins M.J."/>
            <person name="Karaoz U."/>
            <person name="Brodie E.L."/>
            <person name="Williams K.H."/>
            <person name="Hubbard S.S."/>
            <person name="Banfield J.F."/>
        </authorList>
    </citation>
    <scope>NUCLEOTIDE SEQUENCE [LARGE SCALE GENOMIC DNA]</scope>
</reference>
<gene>
    <name evidence="1" type="ORF">A3C90_02940</name>
</gene>
<evidence type="ECO:0000313" key="2">
    <source>
        <dbReference type="Proteomes" id="UP000177457"/>
    </source>
</evidence>
<organism evidence="1 2">
    <name type="scientific">Candidatus Magasanikbacteria bacterium RIFCSPHIGHO2_02_FULL_51_14</name>
    <dbReference type="NCBI Taxonomy" id="1798683"/>
    <lineage>
        <taxon>Bacteria</taxon>
        <taxon>Candidatus Magasanikiibacteriota</taxon>
    </lineage>
</organism>
<proteinExistence type="predicted"/>
<accession>A0A1F6MQA2</accession>